<reference evidence="1 2" key="2">
    <citation type="journal article" date="2022" name="Mol. Ecol. Resour.">
        <title>The genomes of chicory, endive, great burdock and yacon provide insights into Asteraceae paleo-polyploidization history and plant inulin production.</title>
        <authorList>
            <person name="Fan W."/>
            <person name="Wang S."/>
            <person name="Wang H."/>
            <person name="Wang A."/>
            <person name="Jiang F."/>
            <person name="Liu H."/>
            <person name="Zhao H."/>
            <person name="Xu D."/>
            <person name="Zhang Y."/>
        </authorList>
    </citation>
    <scope>NUCLEOTIDE SEQUENCE [LARGE SCALE GENOMIC DNA]</scope>
    <source>
        <strain evidence="2">cv. Yunnan</strain>
        <tissue evidence="1">Leaves</tissue>
    </source>
</reference>
<name>A0ACB8XYI9_9ASTR</name>
<gene>
    <name evidence="1" type="ORF">L1987_85871</name>
</gene>
<reference evidence="2" key="1">
    <citation type="journal article" date="2022" name="Mol. Ecol. Resour.">
        <title>The genomes of chicory, endive, great burdock and yacon provide insights into Asteraceae palaeo-polyploidization history and plant inulin production.</title>
        <authorList>
            <person name="Fan W."/>
            <person name="Wang S."/>
            <person name="Wang H."/>
            <person name="Wang A."/>
            <person name="Jiang F."/>
            <person name="Liu H."/>
            <person name="Zhao H."/>
            <person name="Xu D."/>
            <person name="Zhang Y."/>
        </authorList>
    </citation>
    <scope>NUCLEOTIDE SEQUENCE [LARGE SCALE GENOMIC DNA]</scope>
    <source>
        <strain evidence="2">cv. Yunnan</strain>
    </source>
</reference>
<comment type="caution">
    <text evidence="1">The sequence shown here is derived from an EMBL/GenBank/DDBJ whole genome shotgun (WGS) entry which is preliminary data.</text>
</comment>
<accession>A0ACB8XYI9</accession>
<dbReference type="EMBL" id="CM042046">
    <property type="protein sequence ID" value="KAI3676267.1"/>
    <property type="molecule type" value="Genomic_DNA"/>
</dbReference>
<evidence type="ECO:0000313" key="1">
    <source>
        <dbReference type="EMBL" id="KAI3676267.1"/>
    </source>
</evidence>
<proteinExistence type="predicted"/>
<dbReference type="Proteomes" id="UP001056120">
    <property type="component" value="Linkage Group LG29"/>
</dbReference>
<organism evidence="1 2">
    <name type="scientific">Smallanthus sonchifolius</name>
    <dbReference type="NCBI Taxonomy" id="185202"/>
    <lineage>
        <taxon>Eukaryota</taxon>
        <taxon>Viridiplantae</taxon>
        <taxon>Streptophyta</taxon>
        <taxon>Embryophyta</taxon>
        <taxon>Tracheophyta</taxon>
        <taxon>Spermatophyta</taxon>
        <taxon>Magnoliopsida</taxon>
        <taxon>eudicotyledons</taxon>
        <taxon>Gunneridae</taxon>
        <taxon>Pentapetalae</taxon>
        <taxon>asterids</taxon>
        <taxon>campanulids</taxon>
        <taxon>Asterales</taxon>
        <taxon>Asteraceae</taxon>
        <taxon>Asteroideae</taxon>
        <taxon>Heliantheae alliance</taxon>
        <taxon>Millerieae</taxon>
        <taxon>Smallanthus</taxon>
    </lineage>
</organism>
<sequence length="124" mass="14672">MTNWSTILSRFLRLWCGIAWIATGQTSDRAITLLRAKLLNLLNWLLQEATQKKELKRYWKYLWQRDPFVLSHPLVKRVLRPNIEAAAEGFDLIAWTLRDDGLLWLSLVVKRCRLARLLRMLVLV</sequence>
<evidence type="ECO:0000313" key="2">
    <source>
        <dbReference type="Proteomes" id="UP001056120"/>
    </source>
</evidence>
<protein>
    <submittedName>
        <fullName evidence="1">Uncharacterized protein</fullName>
    </submittedName>
</protein>
<keyword evidence="2" id="KW-1185">Reference proteome</keyword>